<protein>
    <recommendedName>
        <fullName evidence="4">Thioesterase domain-containing protein</fullName>
    </recommendedName>
</protein>
<evidence type="ECO:0000256" key="1">
    <source>
        <dbReference type="SAM" id="Phobius"/>
    </source>
</evidence>
<feature type="transmembrane region" description="Helical" evidence="1">
    <location>
        <begin position="96"/>
        <end position="117"/>
    </location>
</feature>
<proteinExistence type="predicted"/>
<dbReference type="EMBL" id="KV427624">
    <property type="protein sequence ID" value="KZT06486.1"/>
    <property type="molecule type" value="Genomic_DNA"/>
</dbReference>
<dbReference type="SUPFAM" id="SSF54637">
    <property type="entry name" value="Thioesterase/thiol ester dehydrase-isomerase"/>
    <property type="match status" value="1"/>
</dbReference>
<dbReference type="Gene3D" id="3.10.129.10">
    <property type="entry name" value="Hotdog Thioesterase"/>
    <property type="match status" value="1"/>
</dbReference>
<dbReference type="GeneID" id="63825949"/>
<sequence>MTFDARIQFWSQILHDADGNVSPQLVTTVSAKLPSRSTRENTRASLSLSAKELSPFERSEDGTLHVRVVFEIVVKEDMLSGYKTVHGGCIAYLIDMYIHLATVYIGINVLLIIQMLLGCPRITFPSEQVVLYRSKMLSVL</sequence>
<dbReference type="InterPro" id="IPR029069">
    <property type="entry name" value="HotDog_dom_sf"/>
</dbReference>
<evidence type="ECO:0008006" key="4">
    <source>
        <dbReference type="Google" id="ProtNLM"/>
    </source>
</evidence>
<evidence type="ECO:0000313" key="2">
    <source>
        <dbReference type="EMBL" id="KZT06486.1"/>
    </source>
</evidence>
<organism evidence="2 3">
    <name type="scientific">Laetiporus sulphureus 93-53</name>
    <dbReference type="NCBI Taxonomy" id="1314785"/>
    <lineage>
        <taxon>Eukaryota</taxon>
        <taxon>Fungi</taxon>
        <taxon>Dikarya</taxon>
        <taxon>Basidiomycota</taxon>
        <taxon>Agaricomycotina</taxon>
        <taxon>Agaricomycetes</taxon>
        <taxon>Polyporales</taxon>
        <taxon>Laetiporus</taxon>
    </lineage>
</organism>
<evidence type="ECO:0000313" key="3">
    <source>
        <dbReference type="Proteomes" id="UP000076871"/>
    </source>
</evidence>
<name>A0A165E8V0_9APHY</name>
<dbReference type="OrthoDB" id="2831072at2759"/>
<dbReference type="RefSeq" id="XP_040764226.1">
    <property type="nucleotide sequence ID" value="XM_040908920.1"/>
</dbReference>
<dbReference type="InParanoid" id="A0A165E8V0"/>
<dbReference type="AlphaFoldDB" id="A0A165E8V0"/>
<dbReference type="Proteomes" id="UP000076871">
    <property type="component" value="Unassembled WGS sequence"/>
</dbReference>
<accession>A0A165E8V0</accession>
<reference evidence="2 3" key="1">
    <citation type="journal article" date="2016" name="Mol. Biol. Evol.">
        <title>Comparative Genomics of Early-Diverging Mushroom-Forming Fungi Provides Insights into the Origins of Lignocellulose Decay Capabilities.</title>
        <authorList>
            <person name="Nagy L.G."/>
            <person name="Riley R."/>
            <person name="Tritt A."/>
            <person name="Adam C."/>
            <person name="Daum C."/>
            <person name="Floudas D."/>
            <person name="Sun H."/>
            <person name="Yadav J.S."/>
            <person name="Pangilinan J."/>
            <person name="Larsson K.H."/>
            <person name="Matsuura K."/>
            <person name="Barry K."/>
            <person name="Labutti K."/>
            <person name="Kuo R."/>
            <person name="Ohm R.A."/>
            <person name="Bhattacharya S.S."/>
            <person name="Shirouzu T."/>
            <person name="Yoshinaga Y."/>
            <person name="Martin F.M."/>
            <person name="Grigoriev I.V."/>
            <person name="Hibbett D.S."/>
        </authorList>
    </citation>
    <scope>NUCLEOTIDE SEQUENCE [LARGE SCALE GENOMIC DNA]</scope>
    <source>
        <strain evidence="2 3">93-53</strain>
    </source>
</reference>
<keyword evidence="1" id="KW-0472">Membrane</keyword>
<keyword evidence="1" id="KW-1133">Transmembrane helix</keyword>
<gene>
    <name evidence="2" type="ORF">LAESUDRAFT_725933</name>
</gene>
<keyword evidence="3" id="KW-1185">Reference proteome</keyword>
<keyword evidence="1" id="KW-0812">Transmembrane</keyword>